<evidence type="ECO:0000313" key="1">
    <source>
        <dbReference type="EMBL" id="KAF3570414.1"/>
    </source>
</evidence>
<protein>
    <submittedName>
        <fullName evidence="1">Uncharacterized protein</fullName>
    </submittedName>
</protein>
<proteinExistence type="predicted"/>
<dbReference type="AlphaFoldDB" id="A0A3N6U3W7"/>
<accession>A0A3N6U3W7</accession>
<dbReference type="Proteomes" id="UP000712600">
    <property type="component" value="Unassembled WGS sequence"/>
</dbReference>
<dbReference type="EMBL" id="QGKX02000095">
    <property type="protein sequence ID" value="KAF3570414.1"/>
    <property type="molecule type" value="Genomic_DNA"/>
</dbReference>
<gene>
    <name evidence="1" type="ORF">F2Q69_00060161</name>
</gene>
<organism evidence="1 2">
    <name type="scientific">Brassica cretica</name>
    <name type="common">Mustard</name>
    <dbReference type="NCBI Taxonomy" id="69181"/>
    <lineage>
        <taxon>Eukaryota</taxon>
        <taxon>Viridiplantae</taxon>
        <taxon>Streptophyta</taxon>
        <taxon>Embryophyta</taxon>
        <taxon>Tracheophyta</taxon>
        <taxon>Spermatophyta</taxon>
        <taxon>Magnoliopsida</taxon>
        <taxon>eudicotyledons</taxon>
        <taxon>Gunneridae</taxon>
        <taxon>Pentapetalae</taxon>
        <taxon>rosids</taxon>
        <taxon>malvids</taxon>
        <taxon>Brassicales</taxon>
        <taxon>Brassicaceae</taxon>
        <taxon>Brassiceae</taxon>
        <taxon>Brassica</taxon>
    </lineage>
</organism>
<evidence type="ECO:0000313" key="2">
    <source>
        <dbReference type="Proteomes" id="UP000712600"/>
    </source>
</evidence>
<reference evidence="1" key="1">
    <citation type="submission" date="2019-12" db="EMBL/GenBank/DDBJ databases">
        <title>Genome sequencing and annotation of Brassica cretica.</title>
        <authorList>
            <person name="Studholme D.J."/>
            <person name="Sarris P."/>
        </authorList>
    </citation>
    <scope>NUCLEOTIDE SEQUENCE</scope>
    <source>
        <strain evidence="1">PFS-109/04</strain>
        <tissue evidence="1">Leaf</tissue>
    </source>
</reference>
<sequence>MIAPPTILGPSSSHSSFSPLLIASDPSLCQSGSEELVKCPLRLREGLQR</sequence>
<name>A0A3N6U3W7_BRACR</name>
<comment type="caution">
    <text evidence="1">The sequence shown here is derived from an EMBL/GenBank/DDBJ whole genome shotgun (WGS) entry which is preliminary data.</text>
</comment>